<evidence type="ECO:0000313" key="2">
    <source>
        <dbReference type="EMBL" id="CAI2375231.1"/>
    </source>
</evidence>
<dbReference type="EMBL" id="CAMPGE010016690">
    <property type="protein sequence ID" value="CAI2375231.1"/>
    <property type="molecule type" value="Genomic_DNA"/>
</dbReference>
<proteinExistence type="predicted"/>
<name>A0AAD2CZH4_EUPCR</name>
<comment type="caution">
    <text evidence="2">The sequence shown here is derived from an EMBL/GenBank/DDBJ whole genome shotgun (WGS) entry which is preliminary data.</text>
</comment>
<organism evidence="2 3">
    <name type="scientific">Euplotes crassus</name>
    <dbReference type="NCBI Taxonomy" id="5936"/>
    <lineage>
        <taxon>Eukaryota</taxon>
        <taxon>Sar</taxon>
        <taxon>Alveolata</taxon>
        <taxon>Ciliophora</taxon>
        <taxon>Intramacronucleata</taxon>
        <taxon>Spirotrichea</taxon>
        <taxon>Hypotrichia</taxon>
        <taxon>Euplotida</taxon>
        <taxon>Euplotidae</taxon>
        <taxon>Moneuplotes</taxon>
    </lineage>
</organism>
<keyword evidence="3" id="KW-1185">Reference proteome</keyword>
<dbReference type="Proteomes" id="UP001295684">
    <property type="component" value="Unassembled WGS sequence"/>
</dbReference>
<protein>
    <submittedName>
        <fullName evidence="2">Uncharacterized protein</fullName>
    </submittedName>
</protein>
<reference evidence="2" key="1">
    <citation type="submission" date="2023-07" db="EMBL/GenBank/DDBJ databases">
        <authorList>
            <consortium name="AG Swart"/>
            <person name="Singh M."/>
            <person name="Singh A."/>
            <person name="Seah K."/>
            <person name="Emmerich C."/>
        </authorList>
    </citation>
    <scope>NUCLEOTIDE SEQUENCE</scope>
    <source>
        <strain evidence="2">DP1</strain>
    </source>
</reference>
<evidence type="ECO:0000313" key="3">
    <source>
        <dbReference type="Proteomes" id="UP001295684"/>
    </source>
</evidence>
<gene>
    <name evidence="2" type="ORF">ECRASSUSDP1_LOCUS16592</name>
</gene>
<feature type="region of interest" description="Disordered" evidence="1">
    <location>
        <begin position="33"/>
        <end position="57"/>
    </location>
</feature>
<evidence type="ECO:0000256" key="1">
    <source>
        <dbReference type="SAM" id="MobiDB-lite"/>
    </source>
</evidence>
<dbReference type="AlphaFoldDB" id="A0AAD2CZH4"/>
<accession>A0AAD2CZH4</accession>
<sequence>MILGLYSSVLFKRKIFKDIQKYQDKFDKMEKVENDGEGDELSHKENQEEQDEESKHEMVSLSYWKEDLLTILEEKVDLIIVLKNTTKRLCNE</sequence>